<feature type="region of interest" description="Disordered" evidence="1">
    <location>
        <begin position="30"/>
        <end position="51"/>
    </location>
</feature>
<keyword evidence="3" id="KW-1185">Reference proteome</keyword>
<organism evidence="2 3">
    <name type="scientific">Solirubrobacter phytolaccae</name>
    <dbReference type="NCBI Taxonomy" id="1404360"/>
    <lineage>
        <taxon>Bacteria</taxon>
        <taxon>Bacillati</taxon>
        <taxon>Actinomycetota</taxon>
        <taxon>Thermoleophilia</taxon>
        <taxon>Solirubrobacterales</taxon>
        <taxon>Solirubrobacteraceae</taxon>
        <taxon>Solirubrobacter</taxon>
    </lineage>
</organism>
<sequence length="412" mass="46267">MDDARPDVEALLALLSDREALKAREYALMDRETQRSWRPAPSGIERPEPHWAELDHERVAPGSEHEGDPPDGAAVDRIERDAQGELVYARLAGDRGKMVRFEHEGHWTTVFRGGAAREHRVDGELVGVTRVRMRGKQYFDSTIERYQRERDGSLTITSTFAEGKREQWRMVHTRTFTVTYAEDGEVERIVEPSESYEVYRRRRPRPPKPPTPGAMHPFRAVDHFAGLLERAGVPFTRTPGEQGEELAGESGDHDLLLRLLCELARTPVEREVDVDGDAWIVPDDQDADLLLHESGVETVFADEGVDEEGPSFYAVTFGRQLTFEDEDEEYLGMNVFHLSLAADGVPDGRVPTAQRWGYGGPVRPDASDAEHGEIAGWAGHVDAWATAVRASNSWKAFDALPMVRFTVLQSDI</sequence>
<proteinExistence type="predicted"/>
<evidence type="ECO:0000313" key="3">
    <source>
        <dbReference type="Proteomes" id="UP001147653"/>
    </source>
</evidence>
<evidence type="ECO:0000256" key="1">
    <source>
        <dbReference type="SAM" id="MobiDB-lite"/>
    </source>
</evidence>
<protein>
    <submittedName>
        <fullName evidence="2">Uncharacterized protein</fullName>
    </submittedName>
</protein>
<comment type="caution">
    <text evidence="2">The sequence shown here is derived from an EMBL/GenBank/DDBJ whole genome shotgun (WGS) entry which is preliminary data.</text>
</comment>
<dbReference type="RefSeq" id="WP_270028482.1">
    <property type="nucleotide sequence ID" value="NZ_JAPDDP010000067.1"/>
</dbReference>
<dbReference type="EMBL" id="JAPDDP010000067">
    <property type="protein sequence ID" value="MDA0184064.1"/>
    <property type="molecule type" value="Genomic_DNA"/>
</dbReference>
<dbReference type="AlphaFoldDB" id="A0A9X3NDG1"/>
<evidence type="ECO:0000313" key="2">
    <source>
        <dbReference type="EMBL" id="MDA0184064.1"/>
    </source>
</evidence>
<gene>
    <name evidence="2" type="ORF">OJ997_27395</name>
</gene>
<accession>A0A9X3NDG1</accession>
<name>A0A9X3NDG1_9ACTN</name>
<dbReference type="Proteomes" id="UP001147653">
    <property type="component" value="Unassembled WGS sequence"/>
</dbReference>
<reference evidence="2" key="1">
    <citation type="submission" date="2022-10" db="EMBL/GenBank/DDBJ databases">
        <title>The WGS of Solirubrobacter phytolaccae KCTC 29190.</title>
        <authorList>
            <person name="Jiang Z."/>
        </authorList>
    </citation>
    <scope>NUCLEOTIDE SEQUENCE</scope>
    <source>
        <strain evidence="2">KCTC 29190</strain>
    </source>
</reference>